<dbReference type="InterPro" id="IPR002078">
    <property type="entry name" value="Sigma_54_int"/>
</dbReference>
<dbReference type="FunFam" id="3.40.50.300:FF:000006">
    <property type="entry name" value="DNA-binding transcriptional regulator NtrC"/>
    <property type="match status" value="1"/>
</dbReference>
<dbReference type="Gene3D" id="3.40.50.300">
    <property type="entry name" value="P-loop containing nucleotide triphosphate hydrolases"/>
    <property type="match status" value="1"/>
</dbReference>
<dbReference type="PANTHER" id="PTHR32071">
    <property type="entry name" value="TRANSCRIPTIONAL REGULATORY PROTEIN"/>
    <property type="match status" value="1"/>
</dbReference>
<dbReference type="AlphaFoldDB" id="A0A923HGX1"/>
<evidence type="ECO:0000256" key="2">
    <source>
        <dbReference type="ARBA" id="ARBA00022840"/>
    </source>
</evidence>
<dbReference type="GO" id="GO:0006355">
    <property type="term" value="P:regulation of DNA-templated transcription"/>
    <property type="evidence" value="ECO:0007669"/>
    <property type="project" value="InterPro"/>
</dbReference>
<dbReference type="PROSITE" id="PS00688">
    <property type="entry name" value="SIGMA54_INTERACT_3"/>
    <property type="match status" value="1"/>
</dbReference>
<dbReference type="Gene3D" id="3.40.50.2300">
    <property type="match status" value="1"/>
</dbReference>
<dbReference type="GO" id="GO:0043565">
    <property type="term" value="F:sequence-specific DNA binding"/>
    <property type="evidence" value="ECO:0007669"/>
    <property type="project" value="InterPro"/>
</dbReference>
<dbReference type="InterPro" id="IPR002197">
    <property type="entry name" value="HTH_Fis"/>
</dbReference>
<evidence type="ECO:0000256" key="1">
    <source>
        <dbReference type="ARBA" id="ARBA00022741"/>
    </source>
</evidence>
<keyword evidence="2" id="KW-0067">ATP-binding</keyword>
<protein>
    <submittedName>
        <fullName evidence="9">Sigma-54-dependent Fis family transcriptional regulator</fullName>
    </submittedName>
</protein>
<dbReference type="CDD" id="cd00009">
    <property type="entry name" value="AAA"/>
    <property type="match status" value="1"/>
</dbReference>
<evidence type="ECO:0000256" key="3">
    <source>
        <dbReference type="ARBA" id="ARBA00023015"/>
    </source>
</evidence>
<dbReference type="SMART" id="SM00382">
    <property type="entry name" value="AAA"/>
    <property type="match status" value="1"/>
</dbReference>
<dbReference type="InterPro" id="IPR001789">
    <property type="entry name" value="Sig_transdc_resp-reg_receiver"/>
</dbReference>
<keyword evidence="3" id="KW-0805">Transcription regulation</keyword>
<dbReference type="Gene3D" id="1.10.8.60">
    <property type="match status" value="1"/>
</dbReference>
<feature type="modified residue" description="4-aspartylphosphate" evidence="6">
    <location>
        <position position="60"/>
    </location>
</feature>
<dbReference type="InterPro" id="IPR058031">
    <property type="entry name" value="AAA_lid_NorR"/>
</dbReference>
<evidence type="ECO:0000256" key="4">
    <source>
        <dbReference type="ARBA" id="ARBA00023125"/>
    </source>
</evidence>
<evidence type="ECO:0000313" key="9">
    <source>
        <dbReference type="EMBL" id="MBC3861407.1"/>
    </source>
</evidence>
<feature type="domain" description="Sigma-54 factor interaction" evidence="7">
    <location>
        <begin position="149"/>
        <end position="374"/>
    </location>
</feature>
<feature type="domain" description="Response regulatory" evidence="8">
    <location>
        <begin position="11"/>
        <end position="125"/>
    </location>
</feature>
<dbReference type="PROSITE" id="PS50110">
    <property type="entry name" value="RESPONSE_REGULATORY"/>
    <property type="match status" value="1"/>
</dbReference>
<evidence type="ECO:0000256" key="6">
    <source>
        <dbReference type="PROSITE-ProRule" id="PRU00169"/>
    </source>
</evidence>
<keyword evidence="5" id="KW-0804">Transcription</keyword>
<dbReference type="RefSeq" id="WP_186911338.1">
    <property type="nucleotide sequence ID" value="NZ_JACOFV010000003.1"/>
</dbReference>
<keyword evidence="10" id="KW-1185">Reference proteome</keyword>
<dbReference type="PRINTS" id="PR01590">
    <property type="entry name" value="HTHFIS"/>
</dbReference>
<dbReference type="InterPro" id="IPR025944">
    <property type="entry name" value="Sigma_54_int_dom_CS"/>
</dbReference>
<dbReference type="Pfam" id="PF02954">
    <property type="entry name" value="HTH_8"/>
    <property type="match status" value="1"/>
</dbReference>
<dbReference type="InterPro" id="IPR025943">
    <property type="entry name" value="Sigma_54_int_dom_ATP-bd_2"/>
</dbReference>
<dbReference type="SUPFAM" id="SSF52540">
    <property type="entry name" value="P-loop containing nucleoside triphosphate hydrolases"/>
    <property type="match status" value="1"/>
</dbReference>
<dbReference type="InterPro" id="IPR003593">
    <property type="entry name" value="AAA+_ATPase"/>
</dbReference>
<keyword evidence="6" id="KW-0597">Phosphoprotein</keyword>
<evidence type="ECO:0000256" key="5">
    <source>
        <dbReference type="ARBA" id="ARBA00023163"/>
    </source>
</evidence>
<dbReference type="EMBL" id="JACOFV010000003">
    <property type="protein sequence ID" value="MBC3861407.1"/>
    <property type="molecule type" value="Genomic_DNA"/>
</dbReference>
<dbReference type="Gene3D" id="1.10.10.60">
    <property type="entry name" value="Homeodomain-like"/>
    <property type="match status" value="1"/>
</dbReference>
<proteinExistence type="predicted"/>
<evidence type="ECO:0000259" key="7">
    <source>
        <dbReference type="PROSITE" id="PS50045"/>
    </source>
</evidence>
<reference evidence="9" key="1">
    <citation type="submission" date="2020-08" db="EMBL/GenBank/DDBJ databases">
        <title>Novel species isolated from subtropical streams in China.</title>
        <authorList>
            <person name="Lu H."/>
        </authorList>
    </citation>
    <scope>NUCLEOTIDE SEQUENCE</scope>
    <source>
        <strain evidence="9">KACC 12607</strain>
    </source>
</reference>
<dbReference type="Pfam" id="PF00158">
    <property type="entry name" value="Sigma54_activat"/>
    <property type="match status" value="1"/>
</dbReference>
<dbReference type="PROSITE" id="PS00676">
    <property type="entry name" value="SIGMA54_INTERACT_2"/>
    <property type="match status" value="1"/>
</dbReference>
<dbReference type="Pfam" id="PF25601">
    <property type="entry name" value="AAA_lid_14"/>
    <property type="match status" value="1"/>
</dbReference>
<dbReference type="PANTHER" id="PTHR32071:SF100">
    <property type="entry name" value="RESPONSE REGULATOR PROTEIN PILR"/>
    <property type="match status" value="1"/>
</dbReference>
<keyword evidence="4" id="KW-0238">DNA-binding</keyword>
<dbReference type="SUPFAM" id="SSF52172">
    <property type="entry name" value="CheY-like"/>
    <property type="match status" value="1"/>
</dbReference>
<dbReference type="PROSITE" id="PS50045">
    <property type="entry name" value="SIGMA54_INTERACT_4"/>
    <property type="match status" value="1"/>
</dbReference>
<dbReference type="GO" id="GO:0000160">
    <property type="term" value="P:phosphorelay signal transduction system"/>
    <property type="evidence" value="ECO:0007669"/>
    <property type="project" value="InterPro"/>
</dbReference>
<evidence type="ECO:0000259" key="8">
    <source>
        <dbReference type="PROSITE" id="PS50110"/>
    </source>
</evidence>
<dbReference type="InterPro" id="IPR027417">
    <property type="entry name" value="P-loop_NTPase"/>
</dbReference>
<gene>
    <name evidence="9" type="ORF">H8K32_04785</name>
</gene>
<dbReference type="GO" id="GO:0005524">
    <property type="term" value="F:ATP binding"/>
    <property type="evidence" value="ECO:0007669"/>
    <property type="project" value="UniProtKB-KW"/>
</dbReference>
<accession>A0A923HGX1</accession>
<dbReference type="InterPro" id="IPR009057">
    <property type="entry name" value="Homeodomain-like_sf"/>
</dbReference>
<dbReference type="Proteomes" id="UP000634011">
    <property type="component" value="Unassembled WGS sequence"/>
</dbReference>
<dbReference type="InterPro" id="IPR011006">
    <property type="entry name" value="CheY-like_superfamily"/>
</dbReference>
<sequence>MSATSATACPRILVVDDEAHLRELLEITLIKMGLDVDSAENISHARSYLAQKTYSLVLTDMRLPDGSGMELVAEVNALYKTTPIAVITAFGSADNAVVALKAGAFDYVSKPVALDQLRKLVRSALDMNEVALKAQPMTEVTPIIPDSFLIGRSAGMQAVREQIGRLARSMAPVIITGESGSGKELAAREIHFRSARANKPFIAVNCGAIPETLMEAEFFGYRKGAFTGAADDREGFFQAANGGTLMLDEVADLPLAMQVKLLRAIQERSIRKVGATIEEAVDVRIISATHQNLSKCVAEGRFRQDLYYRLNVIELHLPPLRERLEDIADLSAAILNKLGADGIRISDAALYALSGYDFPGNVRELENILERALAFANDSCIQVVDLAMRGTQKIAHPLLEVSPIATLVPAESAPLPPIASLLSSTDLPCSLPAFLESVETEMIRRALLQTNNNRTQAAELLGISFRQLRYQIQKLKIQD</sequence>
<dbReference type="SUPFAM" id="SSF46689">
    <property type="entry name" value="Homeodomain-like"/>
    <property type="match status" value="1"/>
</dbReference>
<evidence type="ECO:0000313" key="10">
    <source>
        <dbReference type="Proteomes" id="UP000634011"/>
    </source>
</evidence>
<dbReference type="Pfam" id="PF00072">
    <property type="entry name" value="Response_reg"/>
    <property type="match status" value="1"/>
</dbReference>
<organism evidence="9 10">
    <name type="scientific">Undibacterium jejuense</name>
    <dbReference type="NCBI Taxonomy" id="1344949"/>
    <lineage>
        <taxon>Bacteria</taxon>
        <taxon>Pseudomonadati</taxon>
        <taxon>Pseudomonadota</taxon>
        <taxon>Betaproteobacteria</taxon>
        <taxon>Burkholderiales</taxon>
        <taxon>Oxalobacteraceae</taxon>
        <taxon>Undibacterium</taxon>
    </lineage>
</organism>
<name>A0A923HGX1_9BURK</name>
<comment type="caution">
    <text evidence="9">The sequence shown here is derived from an EMBL/GenBank/DDBJ whole genome shotgun (WGS) entry which is preliminary data.</text>
</comment>
<dbReference type="SMART" id="SM00448">
    <property type="entry name" value="REC"/>
    <property type="match status" value="1"/>
</dbReference>
<keyword evidence="1" id="KW-0547">Nucleotide-binding</keyword>